<dbReference type="EMBL" id="CAJNOG010002093">
    <property type="protein sequence ID" value="CAF1489205.1"/>
    <property type="molecule type" value="Genomic_DNA"/>
</dbReference>
<feature type="non-terminal residue" evidence="1">
    <location>
        <position position="133"/>
    </location>
</feature>
<accession>A0A815S8N6</accession>
<dbReference type="AlphaFoldDB" id="A0A815S8N6"/>
<evidence type="ECO:0000313" key="2">
    <source>
        <dbReference type="Proteomes" id="UP000663845"/>
    </source>
</evidence>
<evidence type="ECO:0000313" key="1">
    <source>
        <dbReference type="EMBL" id="CAF1489205.1"/>
    </source>
</evidence>
<gene>
    <name evidence="1" type="ORF">JYZ213_LOCUS42825</name>
</gene>
<reference evidence="1" key="1">
    <citation type="submission" date="2021-02" db="EMBL/GenBank/DDBJ databases">
        <authorList>
            <person name="Nowell W R."/>
        </authorList>
    </citation>
    <scope>NUCLEOTIDE SEQUENCE</scope>
</reference>
<organism evidence="1 2">
    <name type="scientific">Adineta steineri</name>
    <dbReference type="NCBI Taxonomy" id="433720"/>
    <lineage>
        <taxon>Eukaryota</taxon>
        <taxon>Metazoa</taxon>
        <taxon>Spiralia</taxon>
        <taxon>Gnathifera</taxon>
        <taxon>Rotifera</taxon>
        <taxon>Eurotatoria</taxon>
        <taxon>Bdelloidea</taxon>
        <taxon>Adinetida</taxon>
        <taxon>Adinetidae</taxon>
        <taxon>Adineta</taxon>
    </lineage>
</organism>
<sequence>MASEDVNEYDQLNSEKEIRFAAIKEQAILLSGEINDHCRLFRDRLRSRQILGYTDLVAKLYYDIAYANYKYYHRNLVRDNLLLVKKCLEKSIQQFSEEQQITDRINIVKEAKYFLDSVCDLYLKSNIQQVNIR</sequence>
<proteinExistence type="predicted"/>
<protein>
    <submittedName>
        <fullName evidence="1">Uncharacterized protein</fullName>
    </submittedName>
</protein>
<comment type="caution">
    <text evidence="1">The sequence shown here is derived from an EMBL/GenBank/DDBJ whole genome shotgun (WGS) entry which is preliminary data.</text>
</comment>
<name>A0A815S8N6_9BILA</name>
<dbReference type="Proteomes" id="UP000663845">
    <property type="component" value="Unassembled WGS sequence"/>
</dbReference>